<evidence type="ECO:0000256" key="1">
    <source>
        <dbReference type="SAM" id="MobiDB-lite"/>
    </source>
</evidence>
<comment type="caution">
    <text evidence="2">The sequence shown here is derived from an EMBL/GenBank/DDBJ whole genome shotgun (WGS) entry which is preliminary data.</text>
</comment>
<gene>
    <name evidence="2" type="ORF">RM531_08400</name>
</gene>
<dbReference type="Proteomes" id="UP001259982">
    <property type="component" value="Unassembled WGS sequence"/>
</dbReference>
<protein>
    <submittedName>
        <fullName evidence="2">Uncharacterized protein</fullName>
    </submittedName>
</protein>
<sequence length="60" mass="6434">MSQSIELLRLAPSLIGEIFGGGTSINHCGCRYDEDAVTQSREAADDSGDARNDDKTDGHH</sequence>
<proteinExistence type="predicted"/>
<evidence type="ECO:0000313" key="3">
    <source>
        <dbReference type="Proteomes" id="UP001259982"/>
    </source>
</evidence>
<feature type="compositionally biased region" description="Basic and acidic residues" evidence="1">
    <location>
        <begin position="42"/>
        <end position="60"/>
    </location>
</feature>
<evidence type="ECO:0000313" key="2">
    <source>
        <dbReference type="EMBL" id="MDT0618496.1"/>
    </source>
</evidence>
<reference evidence="2 3" key="1">
    <citation type="submission" date="2023-09" db="EMBL/GenBank/DDBJ databases">
        <authorList>
            <person name="Rey-Velasco X."/>
        </authorList>
    </citation>
    <scope>NUCLEOTIDE SEQUENCE [LARGE SCALE GENOMIC DNA]</scope>
    <source>
        <strain evidence="2 3">P385</strain>
    </source>
</reference>
<dbReference type="RefSeq" id="WP_311658617.1">
    <property type="nucleotide sequence ID" value="NZ_JAVRHY010000006.1"/>
</dbReference>
<feature type="region of interest" description="Disordered" evidence="1">
    <location>
        <begin position="38"/>
        <end position="60"/>
    </location>
</feature>
<dbReference type="EMBL" id="JAVRHY010000006">
    <property type="protein sequence ID" value="MDT0618496.1"/>
    <property type="molecule type" value="Genomic_DNA"/>
</dbReference>
<keyword evidence="3" id="KW-1185">Reference proteome</keyword>
<name>A0ABU3BBZ4_9GAMM</name>
<organism evidence="2 3">
    <name type="scientific">Spectribacter acetivorans</name>
    <dbReference type="NCBI Taxonomy" id="3075603"/>
    <lineage>
        <taxon>Bacteria</taxon>
        <taxon>Pseudomonadati</taxon>
        <taxon>Pseudomonadota</taxon>
        <taxon>Gammaproteobacteria</taxon>
        <taxon>Salinisphaerales</taxon>
        <taxon>Salinisphaeraceae</taxon>
        <taxon>Spectribacter</taxon>
    </lineage>
</organism>
<accession>A0ABU3BBZ4</accession>